<organism evidence="1 2">
    <name type="scientific">Hydnomerulius pinastri MD-312</name>
    <dbReference type="NCBI Taxonomy" id="994086"/>
    <lineage>
        <taxon>Eukaryota</taxon>
        <taxon>Fungi</taxon>
        <taxon>Dikarya</taxon>
        <taxon>Basidiomycota</taxon>
        <taxon>Agaricomycotina</taxon>
        <taxon>Agaricomycetes</taxon>
        <taxon>Agaricomycetidae</taxon>
        <taxon>Boletales</taxon>
        <taxon>Boletales incertae sedis</taxon>
        <taxon>Leucogyrophana</taxon>
    </lineage>
</organism>
<dbReference type="Proteomes" id="UP000053820">
    <property type="component" value="Unassembled WGS sequence"/>
</dbReference>
<dbReference type="PANTHER" id="PTHR37816">
    <property type="entry name" value="YALI0E33011P"/>
    <property type="match status" value="1"/>
</dbReference>
<evidence type="ECO:0008006" key="3">
    <source>
        <dbReference type="Google" id="ProtNLM"/>
    </source>
</evidence>
<dbReference type="EMBL" id="KN839861">
    <property type="protein sequence ID" value="KIJ61616.1"/>
    <property type="molecule type" value="Genomic_DNA"/>
</dbReference>
<dbReference type="PANTHER" id="PTHR37816:SF1">
    <property type="entry name" value="TOXIN"/>
    <property type="match status" value="1"/>
</dbReference>
<dbReference type="HOGENOM" id="CLU_092618_1_1_1"/>
<proteinExistence type="predicted"/>
<gene>
    <name evidence="1" type="ORF">HYDPIDRAFT_96270</name>
</gene>
<protein>
    <recommendedName>
        <fullName evidence="3">Adenylate kinase</fullName>
    </recommendedName>
</protein>
<dbReference type="OrthoDB" id="65590at2759"/>
<name>A0A0C9WBZ1_9AGAM</name>
<dbReference type="AlphaFoldDB" id="A0A0C9WBZ1"/>
<evidence type="ECO:0000313" key="2">
    <source>
        <dbReference type="Proteomes" id="UP000053820"/>
    </source>
</evidence>
<dbReference type="InterPro" id="IPR052922">
    <property type="entry name" value="Cytidylate_Kinase-2"/>
</dbReference>
<evidence type="ECO:0000313" key="1">
    <source>
        <dbReference type="EMBL" id="KIJ61616.1"/>
    </source>
</evidence>
<keyword evidence="2" id="KW-1185">Reference proteome</keyword>
<reference evidence="1 2" key="1">
    <citation type="submission" date="2014-04" db="EMBL/GenBank/DDBJ databases">
        <title>Evolutionary Origins and Diversification of the Mycorrhizal Mutualists.</title>
        <authorList>
            <consortium name="DOE Joint Genome Institute"/>
            <consortium name="Mycorrhizal Genomics Consortium"/>
            <person name="Kohler A."/>
            <person name="Kuo A."/>
            <person name="Nagy L.G."/>
            <person name="Floudas D."/>
            <person name="Copeland A."/>
            <person name="Barry K.W."/>
            <person name="Cichocki N."/>
            <person name="Veneault-Fourrey C."/>
            <person name="LaButti K."/>
            <person name="Lindquist E.A."/>
            <person name="Lipzen A."/>
            <person name="Lundell T."/>
            <person name="Morin E."/>
            <person name="Murat C."/>
            <person name="Riley R."/>
            <person name="Ohm R."/>
            <person name="Sun H."/>
            <person name="Tunlid A."/>
            <person name="Henrissat B."/>
            <person name="Grigoriev I.V."/>
            <person name="Hibbett D.S."/>
            <person name="Martin F."/>
        </authorList>
    </citation>
    <scope>NUCLEOTIDE SEQUENCE [LARGE SCALE GENOMIC DNA]</scope>
    <source>
        <strain evidence="1 2">MD-312</strain>
    </source>
</reference>
<dbReference type="SUPFAM" id="SSF52540">
    <property type="entry name" value="P-loop containing nucleoside triphosphate hydrolases"/>
    <property type="match status" value="1"/>
</dbReference>
<dbReference type="InterPro" id="IPR027417">
    <property type="entry name" value="P-loop_NTPase"/>
</dbReference>
<accession>A0A0C9WBZ1</accession>
<sequence length="198" mass="22445">MLPPLLGDGKGSYRVHVLGNAGGSPIGRKVANILHVPFISLDDLYWLPGWVEKDHAEFRKDVAAALDDAEKNGGGWVVDGNYGRHLRGLLEQRRTDTIWLDPPLLLYFPRIVWRSLLRMVWLAPDCSPGCHEGFVHTFFTRESMIYWCLKKHGVVRKREQQALLTNGVEVGGNMRRIGGWGSELAQWYKAVEDLVRAK</sequence>